<dbReference type="Proteomes" id="UP000190341">
    <property type="component" value="Unassembled WGS sequence"/>
</dbReference>
<evidence type="ECO:0000256" key="2">
    <source>
        <dbReference type="ARBA" id="ARBA00007362"/>
    </source>
</evidence>
<reference evidence="8 9" key="1">
    <citation type="submission" date="2017-02" db="EMBL/GenBank/DDBJ databases">
        <authorList>
            <person name="Peterson S.W."/>
        </authorList>
    </citation>
    <scope>NUCLEOTIDE SEQUENCE [LARGE SCALE GENOMIC DNA]</scope>
    <source>
        <strain evidence="8 9">P15</strain>
    </source>
</reference>
<evidence type="ECO:0000256" key="1">
    <source>
        <dbReference type="ARBA" id="ARBA00004141"/>
    </source>
</evidence>
<evidence type="ECO:0000256" key="6">
    <source>
        <dbReference type="SAM" id="Phobius"/>
    </source>
</evidence>
<keyword evidence="9" id="KW-1185">Reference proteome</keyword>
<keyword evidence="3 6" id="KW-0812">Transmembrane</keyword>
<name>A0A1T5LE74_9GAMM</name>
<dbReference type="RefSeq" id="WP_079724677.1">
    <property type="nucleotide sequence ID" value="NZ_BMCL01000001.1"/>
</dbReference>
<keyword evidence="4 6" id="KW-1133">Transmembrane helix</keyword>
<dbReference type="EMBL" id="FUZV01000002">
    <property type="protein sequence ID" value="SKC73698.1"/>
    <property type="molecule type" value="Genomic_DNA"/>
</dbReference>
<dbReference type="InterPro" id="IPR037185">
    <property type="entry name" value="EmrE-like"/>
</dbReference>
<dbReference type="PANTHER" id="PTHR32322:SF2">
    <property type="entry name" value="EAMA DOMAIN-CONTAINING PROTEIN"/>
    <property type="match status" value="1"/>
</dbReference>
<feature type="transmembrane region" description="Helical" evidence="6">
    <location>
        <begin position="221"/>
        <end position="242"/>
    </location>
</feature>
<dbReference type="PANTHER" id="PTHR32322">
    <property type="entry name" value="INNER MEMBRANE TRANSPORTER"/>
    <property type="match status" value="1"/>
</dbReference>
<dbReference type="InterPro" id="IPR050638">
    <property type="entry name" value="AA-Vitamin_Transporters"/>
</dbReference>
<organism evidence="8 9">
    <name type="scientific">Pseudoxanthomonas indica</name>
    <dbReference type="NCBI Taxonomy" id="428993"/>
    <lineage>
        <taxon>Bacteria</taxon>
        <taxon>Pseudomonadati</taxon>
        <taxon>Pseudomonadota</taxon>
        <taxon>Gammaproteobacteria</taxon>
        <taxon>Lysobacterales</taxon>
        <taxon>Lysobacteraceae</taxon>
        <taxon>Pseudoxanthomonas</taxon>
    </lineage>
</organism>
<accession>A0A1T5LE74</accession>
<protein>
    <submittedName>
        <fullName evidence="8">Permease of the drug/metabolite transporter (DMT) superfamily</fullName>
    </submittedName>
</protein>
<dbReference type="OrthoDB" id="9812547at2"/>
<feature type="transmembrane region" description="Helical" evidence="6">
    <location>
        <begin position="276"/>
        <end position="295"/>
    </location>
</feature>
<feature type="transmembrane region" description="Helical" evidence="6">
    <location>
        <begin position="135"/>
        <end position="154"/>
    </location>
</feature>
<dbReference type="InterPro" id="IPR000620">
    <property type="entry name" value="EamA_dom"/>
</dbReference>
<sequence length="300" mass="31377">MNSTASSTTAASRSGAAVILALALVYLVWGSTYLGIRLALEGGYPPLLMAGGRFIVAGGVMYAVLRWRGYAAPTKAQWKSLAFMGFLLLLFGNGFVCIAEQTVSSGLTAVAIASMPLWMGLFLAMRGQHPTKIEWLGIAIGFLGVVWLNAGSALTASPKGLILLLIAPIGWAYGSVWSRGKDLPSPFMSAAGQMICGGIVMTIVGAALGERFTQWPTLQGTLAVGYLALFGSIVAFSAYVWLLHNVRPAVAGSYAYVNPVIAVALGAWIANESFGAHDLGAMAMILSGVVVITLAKAKRT</sequence>
<feature type="transmembrane region" description="Helical" evidence="6">
    <location>
        <begin position="77"/>
        <end position="96"/>
    </location>
</feature>
<evidence type="ECO:0000313" key="8">
    <source>
        <dbReference type="EMBL" id="SKC73698.1"/>
    </source>
</evidence>
<evidence type="ECO:0000256" key="5">
    <source>
        <dbReference type="ARBA" id="ARBA00023136"/>
    </source>
</evidence>
<evidence type="ECO:0000256" key="4">
    <source>
        <dbReference type="ARBA" id="ARBA00022989"/>
    </source>
</evidence>
<feature type="domain" description="EamA" evidence="7">
    <location>
        <begin position="19"/>
        <end position="149"/>
    </location>
</feature>
<dbReference type="GO" id="GO:0016020">
    <property type="term" value="C:membrane"/>
    <property type="evidence" value="ECO:0007669"/>
    <property type="project" value="UniProtKB-SubCell"/>
</dbReference>
<feature type="transmembrane region" description="Helical" evidence="6">
    <location>
        <begin position="102"/>
        <end position="123"/>
    </location>
</feature>
<comment type="subcellular location">
    <subcellularLocation>
        <location evidence="1">Membrane</location>
        <topology evidence="1">Multi-pass membrane protein</topology>
    </subcellularLocation>
</comment>
<evidence type="ECO:0000259" key="7">
    <source>
        <dbReference type="Pfam" id="PF00892"/>
    </source>
</evidence>
<keyword evidence="5 6" id="KW-0472">Membrane</keyword>
<evidence type="ECO:0000313" key="9">
    <source>
        <dbReference type="Proteomes" id="UP000190341"/>
    </source>
</evidence>
<dbReference type="STRING" id="428993.SAMN06296058_2303"/>
<dbReference type="NCBIfam" id="NF008432">
    <property type="entry name" value="PRK11272.1"/>
    <property type="match status" value="1"/>
</dbReference>
<feature type="transmembrane region" description="Helical" evidence="6">
    <location>
        <begin position="190"/>
        <end position="209"/>
    </location>
</feature>
<dbReference type="Pfam" id="PF00892">
    <property type="entry name" value="EamA"/>
    <property type="match status" value="2"/>
</dbReference>
<dbReference type="SUPFAM" id="SSF103481">
    <property type="entry name" value="Multidrug resistance efflux transporter EmrE"/>
    <property type="match status" value="2"/>
</dbReference>
<feature type="domain" description="EamA" evidence="7">
    <location>
        <begin position="159"/>
        <end position="293"/>
    </location>
</feature>
<comment type="similarity">
    <text evidence="2">Belongs to the EamA transporter family.</text>
</comment>
<dbReference type="AlphaFoldDB" id="A0A1T5LE74"/>
<feature type="transmembrane region" description="Helical" evidence="6">
    <location>
        <begin position="46"/>
        <end position="65"/>
    </location>
</feature>
<evidence type="ECO:0000256" key="3">
    <source>
        <dbReference type="ARBA" id="ARBA00022692"/>
    </source>
</evidence>
<gene>
    <name evidence="8" type="ORF">SAMN06296058_2303</name>
</gene>
<proteinExistence type="inferred from homology"/>
<feature type="transmembrane region" description="Helical" evidence="6">
    <location>
        <begin position="160"/>
        <end position="178"/>
    </location>
</feature>